<reference evidence="2" key="1">
    <citation type="journal article" date="2013" name="Science">
        <title>The Amborella genome and the evolution of flowering plants.</title>
        <authorList>
            <consortium name="Amborella Genome Project"/>
        </authorList>
    </citation>
    <scope>NUCLEOTIDE SEQUENCE [LARGE SCALE GENOMIC DNA]</scope>
</reference>
<protein>
    <submittedName>
        <fullName evidence="1">Uncharacterized protein</fullName>
    </submittedName>
</protein>
<keyword evidence="2" id="KW-1185">Reference proteome</keyword>
<evidence type="ECO:0000313" key="2">
    <source>
        <dbReference type="Proteomes" id="UP000017836"/>
    </source>
</evidence>
<evidence type="ECO:0000313" key="1">
    <source>
        <dbReference type="EMBL" id="ERN07052.1"/>
    </source>
</evidence>
<organism evidence="1 2">
    <name type="scientific">Amborella trichopoda</name>
    <dbReference type="NCBI Taxonomy" id="13333"/>
    <lineage>
        <taxon>Eukaryota</taxon>
        <taxon>Viridiplantae</taxon>
        <taxon>Streptophyta</taxon>
        <taxon>Embryophyta</taxon>
        <taxon>Tracheophyta</taxon>
        <taxon>Spermatophyta</taxon>
        <taxon>Magnoliopsida</taxon>
        <taxon>Amborellales</taxon>
        <taxon>Amborellaceae</taxon>
        <taxon>Amborella</taxon>
    </lineage>
</organism>
<dbReference type="AlphaFoldDB" id="W1PAW6"/>
<dbReference type="Proteomes" id="UP000017836">
    <property type="component" value="Unassembled WGS sequence"/>
</dbReference>
<dbReference type="HOGENOM" id="CLU_2852638_0_0_1"/>
<sequence length="65" mass="6880">MAESPHSPGTMTQLSRAHSTTELIAYCAGQASSMGRPAMPKARESPSLSFLFAPPCCHPSRDMGT</sequence>
<gene>
    <name evidence="1" type="ORF">AMTR_s00019p00040460</name>
</gene>
<proteinExistence type="predicted"/>
<name>W1PAW6_AMBTC</name>
<dbReference type="Gramene" id="ERN07052">
    <property type="protein sequence ID" value="ERN07052"/>
    <property type="gene ID" value="AMTR_s00019p00040460"/>
</dbReference>
<dbReference type="EMBL" id="KI393807">
    <property type="protein sequence ID" value="ERN07052.1"/>
    <property type="molecule type" value="Genomic_DNA"/>
</dbReference>
<accession>W1PAW6</accession>